<reference evidence="1 2" key="1">
    <citation type="submission" date="2023-08" db="EMBL/GenBank/DDBJ databases">
        <title>Phytohabitans sansha sp. nov., isolated from marine sediment.</title>
        <authorList>
            <person name="Zhao Y."/>
            <person name="Yi K."/>
        </authorList>
    </citation>
    <scope>NUCLEOTIDE SEQUENCE [LARGE SCALE GENOMIC DNA]</scope>
    <source>
        <strain evidence="1 2">ZYX-F-186</strain>
    </source>
</reference>
<name>A0ABU0ZWL4_9ACTN</name>
<organism evidence="1 2">
    <name type="scientific">Phytohabitans maris</name>
    <dbReference type="NCBI Taxonomy" id="3071409"/>
    <lineage>
        <taxon>Bacteria</taxon>
        <taxon>Bacillati</taxon>
        <taxon>Actinomycetota</taxon>
        <taxon>Actinomycetes</taxon>
        <taxon>Micromonosporales</taxon>
        <taxon>Micromonosporaceae</taxon>
    </lineage>
</organism>
<keyword evidence="2" id="KW-1185">Reference proteome</keyword>
<dbReference type="Proteomes" id="UP001230908">
    <property type="component" value="Unassembled WGS sequence"/>
</dbReference>
<protein>
    <submittedName>
        <fullName evidence="1">Uncharacterized protein</fullName>
    </submittedName>
</protein>
<dbReference type="RefSeq" id="WP_308718535.1">
    <property type="nucleotide sequence ID" value="NZ_JAVHUY010000078.1"/>
</dbReference>
<accession>A0ABU0ZWL4</accession>
<proteinExistence type="predicted"/>
<evidence type="ECO:0000313" key="1">
    <source>
        <dbReference type="EMBL" id="MDQ7911320.1"/>
    </source>
</evidence>
<gene>
    <name evidence="1" type="ORF">RB614_43210</name>
</gene>
<evidence type="ECO:0000313" key="2">
    <source>
        <dbReference type="Proteomes" id="UP001230908"/>
    </source>
</evidence>
<dbReference type="EMBL" id="JAVHUY010000078">
    <property type="protein sequence ID" value="MDQ7911320.1"/>
    <property type="molecule type" value="Genomic_DNA"/>
</dbReference>
<dbReference type="NCBIfam" id="NF045560">
    <property type="entry name" value="aroma_sacti_dom"/>
    <property type="match status" value="1"/>
</dbReference>
<dbReference type="InterPro" id="IPR054632">
    <property type="entry name" value="Aroma_sacti_dom"/>
</dbReference>
<comment type="caution">
    <text evidence="1">The sequence shown here is derived from an EMBL/GenBank/DDBJ whole genome shotgun (WGS) entry which is preliminary data.</text>
</comment>
<sequence length="67" mass="6831">MTAQPPEPLSALLAAGFPVAAFSEQERAVFAALSPAEVALLVDIKGRLDAMAPDVQAHSVIAGAALF</sequence>